<gene>
    <name evidence="2" type="ORF">COCSUDRAFT_41487</name>
</gene>
<reference evidence="2 3" key="1">
    <citation type="journal article" date="2012" name="Genome Biol.">
        <title>The genome of the polar eukaryotic microalga coccomyxa subellipsoidea reveals traits of cold adaptation.</title>
        <authorList>
            <person name="Blanc G."/>
            <person name="Agarkova I."/>
            <person name="Grimwood J."/>
            <person name="Kuo A."/>
            <person name="Brueggeman A."/>
            <person name="Dunigan D."/>
            <person name="Gurnon J."/>
            <person name="Ladunga I."/>
            <person name="Lindquist E."/>
            <person name="Lucas S."/>
            <person name="Pangilinan J."/>
            <person name="Proschold T."/>
            <person name="Salamov A."/>
            <person name="Schmutz J."/>
            <person name="Weeks D."/>
            <person name="Yamada T."/>
            <person name="Claverie J.M."/>
            <person name="Grigoriev I."/>
            <person name="Van Etten J."/>
            <person name="Lomsadze A."/>
            <person name="Borodovsky M."/>
        </authorList>
    </citation>
    <scope>NUCLEOTIDE SEQUENCE [LARGE SCALE GENOMIC DNA]</scope>
    <source>
        <strain evidence="2 3">C-169</strain>
    </source>
</reference>
<feature type="region of interest" description="Disordered" evidence="1">
    <location>
        <begin position="564"/>
        <end position="600"/>
    </location>
</feature>
<dbReference type="AlphaFoldDB" id="I0Z0P3"/>
<sequence length="821" mass="87873">MDSNASAAMRQPSISLTAPATSSRTIPRQDSLASGPKISVPSRTEKTSFLVQQPSSKLWMEAVPMRVGTKATTTYRVYSNAFMEGRQQDSRLGRGNGRSGIPSIQSTSVTLRQPAWSRSGALVSSGAPARQDGARRGAPEAAGPRVGPPAPPQRQASFDLKQTGHAVAERMLQRGYVVRPRREDLASESQELAVSAASTGEVHRQASASIAASRRRDSGSPAETATKQAATAKMDQERQLAALLSLPDLSNASLAEAQGSSNLIYILKTLQDHGGMNPQRLLQQLQAAMKESPMQQALLMHMLQESLASPSQPQAPTRQESEYRERDRDRHRREPVPDRHREPDRPAVSPRNADLAASQQRPAAKRISHEEMEASMRRMGSEPEQMRVPSRAGPRSGNVSRLGRDHAPEPDRHSRGPPPQGQLAEDRARVATTARQDQPSTTLPRLVFKDTTAPSDKQQRMNPFEGLRMQQYKAAAAKEENATARPTRPAAAHAADAPTAVREAKCEPAQPAAGPASQPTGDAGDAQPPRPREDNLRQAAAATLALLEAAKMLLCLNSTEPVARGDQAPAQEGASPPPAAAAASKEEPQAAAEDAPTEAGNASIVSPLQALVQDIMQQQKQRAQESALAKLPLGVSRMERRGGDRTAAAMSDEEAFSPPAPPGGRKRAPRMMGLNSIRDPGPAPVMEEAVGSGLLREPSGRTLNVLGFVVPSAPRTGHIARGDGAPAFVELPPPSRHPGASGSVGESSGGRSEPGGPSALSGASAERRISHSLSGRRVTRPVLHDSSVEFSEESSEEQHTTDSESWDTSKEPRHRRRRRKR</sequence>
<feature type="compositionally biased region" description="Polar residues" evidence="1">
    <location>
        <begin position="433"/>
        <end position="443"/>
    </location>
</feature>
<dbReference type="KEGG" id="csl:COCSUDRAFT_41487"/>
<dbReference type="OrthoDB" id="10546341at2759"/>
<evidence type="ECO:0000313" key="2">
    <source>
        <dbReference type="EMBL" id="EIE24212.1"/>
    </source>
</evidence>
<comment type="caution">
    <text evidence="2">The sequence shown here is derived from an EMBL/GenBank/DDBJ whole genome shotgun (WGS) entry which is preliminary data.</text>
</comment>
<accession>I0Z0P3</accession>
<feature type="compositionally biased region" description="Low complexity" evidence="1">
    <location>
        <begin position="739"/>
        <end position="759"/>
    </location>
</feature>
<feature type="compositionally biased region" description="Basic and acidic residues" evidence="1">
    <location>
        <begin position="402"/>
        <end position="414"/>
    </location>
</feature>
<dbReference type="RefSeq" id="XP_005648756.1">
    <property type="nucleotide sequence ID" value="XM_005648699.1"/>
</dbReference>
<organism evidence="2 3">
    <name type="scientific">Coccomyxa subellipsoidea (strain C-169)</name>
    <name type="common">Green microalga</name>
    <dbReference type="NCBI Taxonomy" id="574566"/>
    <lineage>
        <taxon>Eukaryota</taxon>
        <taxon>Viridiplantae</taxon>
        <taxon>Chlorophyta</taxon>
        <taxon>core chlorophytes</taxon>
        <taxon>Trebouxiophyceae</taxon>
        <taxon>Trebouxiophyceae incertae sedis</taxon>
        <taxon>Coccomyxaceae</taxon>
        <taxon>Coccomyxa</taxon>
        <taxon>Coccomyxa subellipsoidea</taxon>
    </lineage>
</organism>
<evidence type="ECO:0000313" key="3">
    <source>
        <dbReference type="Proteomes" id="UP000007264"/>
    </source>
</evidence>
<protein>
    <submittedName>
        <fullName evidence="2">Uncharacterized protein</fullName>
    </submittedName>
</protein>
<feature type="compositionally biased region" description="Basic and acidic residues" evidence="1">
    <location>
        <begin position="367"/>
        <end position="385"/>
    </location>
</feature>
<feature type="compositionally biased region" description="Low complexity" evidence="1">
    <location>
        <begin position="483"/>
        <end position="501"/>
    </location>
</feature>
<dbReference type="GeneID" id="17042210"/>
<feature type="compositionally biased region" description="Polar residues" evidence="1">
    <location>
        <begin position="306"/>
        <end position="318"/>
    </location>
</feature>
<feature type="region of interest" description="Disordered" evidence="1">
    <location>
        <begin position="717"/>
        <end position="821"/>
    </location>
</feature>
<name>I0Z0P3_COCSC</name>
<feature type="compositionally biased region" description="Low complexity" evidence="1">
    <location>
        <begin position="508"/>
        <end position="519"/>
    </location>
</feature>
<feature type="region of interest" description="Disordered" evidence="1">
    <location>
        <begin position="306"/>
        <end position="539"/>
    </location>
</feature>
<dbReference type="Proteomes" id="UP000007264">
    <property type="component" value="Unassembled WGS sequence"/>
</dbReference>
<evidence type="ECO:0000256" key="1">
    <source>
        <dbReference type="SAM" id="MobiDB-lite"/>
    </source>
</evidence>
<proteinExistence type="predicted"/>
<feature type="region of interest" description="Disordered" evidence="1">
    <location>
        <begin position="1"/>
        <end position="52"/>
    </location>
</feature>
<feature type="compositionally biased region" description="Polar residues" evidence="1">
    <location>
        <begin position="1"/>
        <end position="32"/>
    </location>
</feature>
<dbReference type="EMBL" id="AGSI01000006">
    <property type="protein sequence ID" value="EIE24212.1"/>
    <property type="molecule type" value="Genomic_DNA"/>
</dbReference>
<keyword evidence="3" id="KW-1185">Reference proteome</keyword>
<feature type="compositionally biased region" description="Polar residues" evidence="1">
    <location>
        <begin position="102"/>
        <end position="111"/>
    </location>
</feature>
<feature type="region of interest" description="Disordered" evidence="1">
    <location>
        <begin position="189"/>
        <end position="233"/>
    </location>
</feature>
<feature type="compositionally biased region" description="Basic and acidic residues" evidence="1">
    <location>
        <begin position="319"/>
        <end position="345"/>
    </location>
</feature>
<feature type="compositionally biased region" description="Polar residues" evidence="1">
    <location>
        <begin position="189"/>
        <end position="198"/>
    </location>
</feature>
<feature type="region of interest" description="Disordered" evidence="1">
    <location>
        <begin position="86"/>
        <end position="156"/>
    </location>
</feature>
<feature type="region of interest" description="Disordered" evidence="1">
    <location>
        <begin position="640"/>
        <end position="668"/>
    </location>
</feature>
<feature type="compositionally biased region" description="Low complexity" evidence="1">
    <location>
        <begin position="222"/>
        <end position="233"/>
    </location>
</feature>
<feature type="compositionally biased region" description="Basic and acidic residues" evidence="1">
    <location>
        <begin position="796"/>
        <end position="811"/>
    </location>
</feature>
<feature type="compositionally biased region" description="Basic residues" evidence="1">
    <location>
        <begin position="812"/>
        <end position="821"/>
    </location>
</feature>